<proteinExistence type="predicted"/>
<dbReference type="PANTHER" id="PTHR36529">
    <property type="entry name" value="SLL1095 PROTEIN"/>
    <property type="match status" value="1"/>
</dbReference>
<reference evidence="1 2" key="1">
    <citation type="submission" date="2019-08" db="EMBL/GenBank/DDBJ databases">
        <title>Genomic characterization of a novel candidate phylum (ARYD3) from a high temperature, high salinity tertiary oil reservoir in north central Oklahoma, USA.</title>
        <authorList>
            <person name="Youssef N.H."/>
            <person name="Yadav A."/>
            <person name="Elshahed M.S."/>
        </authorList>
    </citation>
    <scope>NUCLEOTIDE SEQUENCE [LARGE SCALE GENOMIC DNA]</scope>
    <source>
        <strain evidence="1">ARYD1</strain>
    </source>
</reference>
<keyword evidence="1" id="KW-0808">Transferase</keyword>
<dbReference type="Gene3D" id="3.90.550.10">
    <property type="entry name" value="Spore Coat Polysaccharide Biosynthesis Protein SpsA, Chain A"/>
    <property type="match status" value="1"/>
</dbReference>
<dbReference type="EMBL" id="VSIV01000080">
    <property type="protein sequence ID" value="TYB34047.1"/>
    <property type="molecule type" value="Genomic_DNA"/>
</dbReference>
<dbReference type="AlphaFoldDB" id="A0A5D0MK47"/>
<evidence type="ECO:0000313" key="1">
    <source>
        <dbReference type="EMBL" id="TYB34047.1"/>
    </source>
</evidence>
<gene>
    <name evidence="1" type="ORF">FXF49_03110</name>
</gene>
<dbReference type="InterPro" id="IPR029044">
    <property type="entry name" value="Nucleotide-diphossugar_trans"/>
</dbReference>
<dbReference type="InterPro" id="IPR018641">
    <property type="entry name" value="Trfase_1_rSAM/seldom-assoc"/>
</dbReference>
<dbReference type="Proteomes" id="UP000323337">
    <property type="component" value="Unassembled WGS sequence"/>
</dbReference>
<dbReference type="SUPFAM" id="SSF53448">
    <property type="entry name" value="Nucleotide-diphospho-sugar transferases"/>
    <property type="match status" value="1"/>
</dbReference>
<dbReference type="Pfam" id="PF09837">
    <property type="entry name" value="DUF2064"/>
    <property type="match status" value="1"/>
</dbReference>
<organism evidence="1 2">
    <name type="scientific">Flexistipes sinusarabici</name>
    <dbReference type="NCBI Taxonomy" id="2352"/>
    <lineage>
        <taxon>Bacteria</taxon>
        <taxon>Pseudomonadati</taxon>
        <taxon>Deferribacterota</taxon>
        <taxon>Deferribacteres</taxon>
        <taxon>Deferribacterales</taxon>
        <taxon>Flexistipitaceae</taxon>
        <taxon>Flexistipes</taxon>
    </lineage>
</organism>
<dbReference type="GO" id="GO:0016740">
    <property type="term" value="F:transferase activity"/>
    <property type="evidence" value="ECO:0007669"/>
    <property type="project" value="UniProtKB-KW"/>
</dbReference>
<protein>
    <submittedName>
        <fullName evidence="1">Glycosyltransferase</fullName>
    </submittedName>
</protein>
<dbReference type="PANTHER" id="PTHR36529:SF1">
    <property type="entry name" value="GLYCOSYLTRANSFERASE"/>
    <property type="match status" value="1"/>
</dbReference>
<comment type="caution">
    <text evidence="1">The sequence shown here is derived from an EMBL/GenBank/DDBJ whole genome shotgun (WGS) entry which is preliminary data.</text>
</comment>
<name>A0A5D0MK47_FLESI</name>
<accession>A0A5D0MK47</accession>
<sequence>MLLLKCAKIVFAKYPQAGNVKTRLAADTSDIFASEIYRFLLNRLIFELKNLEDVFWFIDGKKNADKFAQISEYCKVKVQTGENLGEKMYNAFENIFSENNFDSALLIGSDIPGISEDNIKISEESLKNCHYCLGPSNDGGYYLIGAQGRYLRKDIFDGIKWSSSDVYSDTLRKMKEFGKVQLLETLNDIDTLKDLKNEMKSDKKLTSFVEQMYENL</sequence>
<evidence type="ECO:0000313" key="2">
    <source>
        <dbReference type="Proteomes" id="UP000323337"/>
    </source>
</evidence>
<dbReference type="NCBIfam" id="TIGR04282">
    <property type="entry name" value="glyco_like_cofC"/>
    <property type="match status" value="1"/>
</dbReference>